<dbReference type="EMBL" id="CP139779">
    <property type="protein sequence ID" value="WQB69886.1"/>
    <property type="molecule type" value="Genomic_DNA"/>
</dbReference>
<evidence type="ECO:0000259" key="10">
    <source>
        <dbReference type="Pfam" id="PF19040"/>
    </source>
</evidence>
<evidence type="ECO:0000256" key="7">
    <source>
        <dbReference type="ARBA" id="ARBA00023315"/>
    </source>
</evidence>
<dbReference type="SUPFAM" id="SSF52266">
    <property type="entry name" value="SGNH hydrolase"/>
    <property type="match status" value="1"/>
</dbReference>
<evidence type="ECO:0000256" key="6">
    <source>
        <dbReference type="ARBA" id="ARBA00023136"/>
    </source>
</evidence>
<evidence type="ECO:0000256" key="2">
    <source>
        <dbReference type="ARBA" id="ARBA00022475"/>
    </source>
</evidence>
<evidence type="ECO:0000256" key="4">
    <source>
        <dbReference type="ARBA" id="ARBA00022692"/>
    </source>
</evidence>
<evidence type="ECO:0000256" key="8">
    <source>
        <dbReference type="SAM" id="Phobius"/>
    </source>
</evidence>
<dbReference type="Gene3D" id="3.40.50.1110">
    <property type="entry name" value="SGNH hydrolase"/>
    <property type="match status" value="1"/>
</dbReference>
<organism evidence="11 12">
    <name type="scientific">Microbacterium invictum</name>
    <dbReference type="NCBI Taxonomy" id="515415"/>
    <lineage>
        <taxon>Bacteria</taxon>
        <taxon>Bacillati</taxon>
        <taxon>Actinomycetota</taxon>
        <taxon>Actinomycetes</taxon>
        <taxon>Micrococcales</taxon>
        <taxon>Microbacteriaceae</taxon>
        <taxon>Microbacterium</taxon>
    </lineage>
</organism>
<dbReference type="PANTHER" id="PTHR23028">
    <property type="entry name" value="ACETYLTRANSFERASE"/>
    <property type="match status" value="1"/>
</dbReference>
<feature type="transmembrane region" description="Helical" evidence="8">
    <location>
        <begin position="152"/>
        <end position="168"/>
    </location>
</feature>
<feature type="transmembrane region" description="Helical" evidence="8">
    <location>
        <begin position="200"/>
        <end position="219"/>
    </location>
</feature>
<keyword evidence="7 11" id="KW-0012">Acyltransferase</keyword>
<dbReference type="Pfam" id="PF19040">
    <property type="entry name" value="SGNH"/>
    <property type="match status" value="1"/>
</dbReference>
<protein>
    <submittedName>
        <fullName evidence="11">Acyltransferase family protein</fullName>
        <ecNumber evidence="11">2.3.1.-</ecNumber>
    </submittedName>
</protein>
<dbReference type="EC" id="2.3.1.-" evidence="11"/>
<feature type="transmembrane region" description="Helical" evidence="8">
    <location>
        <begin position="175"/>
        <end position="194"/>
    </location>
</feature>
<keyword evidence="4 8" id="KW-0812">Transmembrane</keyword>
<dbReference type="InterPro" id="IPR050879">
    <property type="entry name" value="Acyltransferase_3"/>
</dbReference>
<feature type="transmembrane region" description="Helical" evidence="8">
    <location>
        <begin position="40"/>
        <end position="61"/>
    </location>
</feature>
<proteinExistence type="predicted"/>
<keyword evidence="2" id="KW-1003">Cell membrane</keyword>
<dbReference type="Proteomes" id="UP001324533">
    <property type="component" value="Chromosome"/>
</dbReference>
<evidence type="ECO:0000259" key="9">
    <source>
        <dbReference type="Pfam" id="PF01757"/>
    </source>
</evidence>
<dbReference type="InterPro" id="IPR043968">
    <property type="entry name" value="SGNH"/>
</dbReference>
<dbReference type="InterPro" id="IPR036514">
    <property type="entry name" value="SGNH_hydro_sf"/>
</dbReference>
<dbReference type="PANTHER" id="PTHR23028:SF53">
    <property type="entry name" value="ACYL_TRANSF_3 DOMAIN-CONTAINING PROTEIN"/>
    <property type="match status" value="1"/>
</dbReference>
<feature type="transmembrane region" description="Helical" evidence="8">
    <location>
        <begin position="364"/>
        <end position="388"/>
    </location>
</feature>
<feature type="transmembrane region" description="Helical" evidence="8">
    <location>
        <begin position="231"/>
        <end position="250"/>
    </location>
</feature>
<sequence>MTAPDAAPPAGFRGDIQGLRAVAVGAVVLYHAGVPFLPGGFVGVDVFFVISGFLITTHLLAELDREGRVKFARFYARRARRILPAAFVVLAASVVAALIWYPPLLVAEVWKDAVATALYVPNYLFAVEGTDYLAEQTPSLFQHYWSLGIEEQFYLVWPLVFAVAAGFARTRRALIVLLGGLVAASFVAGALVTFTDQPWAFFSLPTRAWELGAGGLLAVAVSRGIRLPARLAPVAGWVGLAGIVAAIVLFDGDTVFPGVAAALPVAATMLVIVAGSTRARWAPTAALSTRGMLFIGAISYSLYLVHWPALVVPQAASGFTSPLPLGVALGIVALCVPVAWVLHRLVEDPVRRAPWLVAARPRRTLLAALAGSAACILVASAAGVAAAAEPLRTAERASSAVTAPPAATSFVPANVTPDLREVGEDEPVIYADDCVDDYHSAEAKGCVYGDADAPRIVLYGDSHAASWFPAVAGAAEAKGYAVQVFTKASCRSLEMAQERDGVPYVSCDRWRAKVLETLRDDPPELVILANYAAAADNVGADAWGEGLSGTLGAIDAPVVVLADSPDLRSAPAVCLSAHLRDTAQCGAPADEALRPEVRAIERDVAAAEGAEVVDLARFFCQDTCEPIIGDTVVYRDAHHLTATFSAKLAPPLARELAPILERAGAGQSSRR</sequence>
<comment type="subcellular location">
    <subcellularLocation>
        <location evidence="1">Cell membrane</location>
        <topology evidence="1">Multi-pass membrane protein</topology>
    </subcellularLocation>
</comment>
<dbReference type="InterPro" id="IPR002656">
    <property type="entry name" value="Acyl_transf_3_dom"/>
</dbReference>
<keyword evidence="6 8" id="KW-0472">Membrane</keyword>
<keyword evidence="12" id="KW-1185">Reference proteome</keyword>
<name>A0ABZ0VB26_9MICO</name>
<feature type="domain" description="Acyltransferase 3" evidence="9">
    <location>
        <begin position="15"/>
        <end position="342"/>
    </location>
</feature>
<feature type="domain" description="SGNH" evidence="10">
    <location>
        <begin position="440"/>
        <end position="653"/>
    </location>
</feature>
<evidence type="ECO:0000256" key="5">
    <source>
        <dbReference type="ARBA" id="ARBA00022989"/>
    </source>
</evidence>
<evidence type="ECO:0000313" key="11">
    <source>
        <dbReference type="EMBL" id="WQB69886.1"/>
    </source>
</evidence>
<evidence type="ECO:0000256" key="1">
    <source>
        <dbReference type="ARBA" id="ARBA00004651"/>
    </source>
</evidence>
<feature type="transmembrane region" description="Helical" evidence="8">
    <location>
        <begin position="256"/>
        <end position="275"/>
    </location>
</feature>
<keyword evidence="5 8" id="KW-1133">Transmembrane helix</keyword>
<feature type="transmembrane region" description="Helical" evidence="8">
    <location>
        <begin position="287"/>
        <end position="305"/>
    </location>
</feature>
<gene>
    <name evidence="11" type="ORF">T9R20_14480</name>
</gene>
<dbReference type="RefSeq" id="WP_322410014.1">
    <property type="nucleotide sequence ID" value="NZ_CP139779.1"/>
</dbReference>
<feature type="transmembrane region" description="Helical" evidence="8">
    <location>
        <begin position="325"/>
        <end position="343"/>
    </location>
</feature>
<accession>A0ABZ0VB26</accession>
<dbReference type="Pfam" id="PF01757">
    <property type="entry name" value="Acyl_transf_3"/>
    <property type="match status" value="1"/>
</dbReference>
<keyword evidence="3 11" id="KW-0808">Transferase</keyword>
<feature type="transmembrane region" description="Helical" evidence="8">
    <location>
        <begin position="82"/>
        <end position="101"/>
    </location>
</feature>
<dbReference type="GO" id="GO:0016746">
    <property type="term" value="F:acyltransferase activity"/>
    <property type="evidence" value="ECO:0007669"/>
    <property type="project" value="UniProtKB-KW"/>
</dbReference>
<reference evidence="11 12" key="1">
    <citation type="submission" date="2023-06" db="EMBL/GenBank/DDBJ databases">
        <title>Rock-solubilizing bacteria, Microbacterium invictum, promotes re-establishment of vegetation in rocky wasteland by accelerating rock bio-weathering and reshaping soil bacterial community.</title>
        <authorList>
            <person name="Liu C."/>
        </authorList>
    </citation>
    <scope>NUCLEOTIDE SEQUENCE [LARGE SCALE GENOMIC DNA]</scope>
    <source>
        <strain evidence="11 12">X-18</strain>
    </source>
</reference>
<evidence type="ECO:0000313" key="12">
    <source>
        <dbReference type="Proteomes" id="UP001324533"/>
    </source>
</evidence>
<evidence type="ECO:0000256" key="3">
    <source>
        <dbReference type="ARBA" id="ARBA00022679"/>
    </source>
</evidence>